<evidence type="ECO:0000256" key="1">
    <source>
        <dbReference type="ARBA" id="ARBA00009083"/>
    </source>
</evidence>
<dbReference type="GO" id="GO:0006412">
    <property type="term" value="P:translation"/>
    <property type="evidence" value="ECO:0007669"/>
    <property type="project" value="InterPro"/>
</dbReference>
<dbReference type="GO" id="GO:0005763">
    <property type="term" value="C:mitochondrial small ribosomal subunit"/>
    <property type="evidence" value="ECO:0007669"/>
    <property type="project" value="TreeGrafter"/>
</dbReference>
<organism evidence="4">
    <name type="scientific">Medioppia subpectinata</name>
    <dbReference type="NCBI Taxonomy" id="1979941"/>
    <lineage>
        <taxon>Eukaryota</taxon>
        <taxon>Metazoa</taxon>
        <taxon>Ecdysozoa</taxon>
        <taxon>Arthropoda</taxon>
        <taxon>Chelicerata</taxon>
        <taxon>Arachnida</taxon>
        <taxon>Acari</taxon>
        <taxon>Acariformes</taxon>
        <taxon>Sarcoptiformes</taxon>
        <taxon>Oribatida</taxon>
        <taxon>Brachypylina</taxon>
        <taxon>Oppioidea</taxon>
        <taxon>Oppiidae</taxon>
        <taxon>Medioppia</taxon>
    </lineage>
</organism>
<dbReference type="Pfam" id="PF00253">
    <property type="entry name" value="Ribosomal_S14"/>
    <property type="match status" value="1"/>
</dbReference>
<dbReference type="GO" id="GO:0003735">
    <property type="term" value="F:structural constituent of ribosome"/>
    <property type="evidence" value="ECO:0007669"/>
    <property type="project" value="InterPro"/>
</dbReference>
<sequence length="178" mass="20940">MATIFKKWFQNRVISRVFTAAAVSVRHSGSGPSFPQFVNLPPHYPINGLGATHETRVVRKRQIVDPNVPSFVKPESLKWSDWRMLRDCRRRYIFARYHPNRTFLYTIRRCKLLPSNIRDVALEEDRAFPKDAHIDHLNNRCIISSRARGNFKRYKISRHMWRGLADYNQLSGVAKACW</sequence>
<evidence type="ECO:0000313" key="4">
    <source>
        <dbReference type="EMBL" id="CAD7619621.1"/>
    </source>
</evidence>
<evidence type="ECO:0008006" key="6">
    <source>
        <dbReference type="Google" id="ProtNLM"/>
    </source>
</evidence>
<name>A0A7R9KAX3_9ACAR</name>
<dbReference type="OrthoDB" id="413436at2759"/>
<keyword evidence="3" id="KW-0687">Ribonucleoprotein</keyword>
<gene>
    <name evidence="4" type="ORF">OSB1V03_LOCUS121</name>
</gene>
<evidence type="ECO:0000256" key="2">
    <source>
        <dbReference type="ARBA" id="ARBA00022980"/>
    </source>
</evidence>
<evidence type="ECO:0000256" key="3">
    <source>
        <dbReference type="ARBA" id="ARBA00023274"/>
    </source>
</evidence>
<keyword evidence="2" id="KW-0689">Ribosomal protein</keyword>
<dbReference type="PANTHER" id="PTHR19836:SF19">
    <property type="entry name" value="SMALL RIBOSOMAL SUBUNIT PROTEIN US14M"/>
    <property type="match status" value="1"/>
</dbReference>
<comment type="similarity">
    <text evidence="1">Belongs to the universal ribosomal protein uS14 family.</text>
</comment>
<dbReference type="AlphaFoldDB" id="A0A7R9KAX3"/>
<proteinExistence type="inferred from homology"/>
<keyword evidence="5" id="KW-1185">Reference proteome</keyword>
<protein>
    <recommendedName>
        <fullName evidence="6">Ribosomal protein S14</fullName>
    </recommendedName>
</protein>
<dbReference type="Proteomes" id="UP000759131">
    <property type="component" value="Unassembled WGS sequence"/>
</dbReference>
<dbReference type="EMBL" id="CAJPIZ010000018">
    <property type="protein sequence ID" value="CAG2100051.1"/>
    <property type="molecule type" value="Genomic_DNA"/>
</dbReference>
<dbReference type="InterPro" id="IPR001209">
    <property type="entry name" value="Ribosomal_uS14"/>
</dbReference>
<reference evidence="4" key="1">
    <citation type="submission" date="2020-11" db="EMBL/GenBank/DDBJ databases">
        <authorList>
            <person name="Tran Van P."/>
        </authorList>
    </citation>
    <scope>NUCLEOTIDE SEQUENCE</scope>
</reference>
<accession>A0A7R9KAX3</accession>
<dbReference type="PANTHER" id="PTHR19836">
    <property type="entry name" value="30S RIBOSOMAL PROTEIN S14"/>
    <property type="match status" value="1"/>
</dbReference>
<evidence type="ECO:0000313" key="5">
    <source>
        <dbReference type="Proteomes" id="UP000759131"/>
    </source>
</evidence>
<dbReference type="SUPFAM" id="SSF57716">
    <property type="entry name" value="Glucocorticoid receptor-like (DNA-binding domain)"/>
    <property type="match status" value="1"/>
</dbReference>
<dbReference type="Gene3D" id="1.10.287.1480">
    <property type="match status" value="1"/>
</dbReference>
<dbReference type="EMBL" id="OC854593">
    <property type="protein sequence ID" value="CAD7619621.1"/>
    <property type="molecule type" value="Genomic_DNA"/>
</dbReference>